<name>A0A8S1IMF5_9CHLO</name>
<dbReference type="OrthoDB" id="239865at2759"/>
<protein>
    <recommendedName>
        <fullName evidence="4">Telomerase Cajal body protein 1</fullName>
    </recommendedName>
</protein>
<dbReference type="PROSITE" id="PS50082">
    <property type="entry name" value="WD_REPEATS_2"/>
    <property type="match status" value="1"/>
</dbReference>
<accession>A0A8S1IMF5</accession>
<dbReference type="PANTHER" id="PTHR13211:SF0">
    <property type="entry name" value="TELOMERASE CAJAL BODY PROTEIN 1"/>
    <property type="match status" value="1"/>
</dbReference>
<dbReference type="SUPFAM" id="SSF50978">
    <property type="entry name" value="WD40 repeat-like"/>
    <property type="match status" value="1"/>
</dbReference>
<dbReference type="AlphaFoldDB" id="A0A8S1IMF5"/>
<dbReference type="Proteomes" id="UP000708148">
    <property type="component" value="Unassembled WGS sequence"/>
</dbReference>
<dbReference type="PROSITE" id="PS50294">
    <property type="entry name" value="WD_REPEATS_REGION"/>
    <property type="match status" value="1"/>
</dbReference>
<dbReference type="SMART" id="SM00320">
    <property type="entry name" value="WD40"/>
    <property type="match status" value="6"/>
</dbReference>
<feature type="repeat" description="WD" evidence="1">
    <location>
        <begin position="245"/>
        <end position="287"/>
    </location>
</feature>
<dbReference type="InterPro" id="IPR001680">
    <property type="entry name" value="WD40_rpt"/>
</dbReference>
<dbReference type="EMBL" id="CAJHUC010000394">
    <property type="protein sequence ID" value="CAD7695840.1"/>
    <property type="molecule type" value="Genomic_DNA"/>
</dbReference>
<proteinExistence type="predicted"/>
<sequence length="419" mass="46033">MGDAVWTSLAFGRRPWPMFAFESEYAGGVANSLEPCPKCPQSNFLKGVKWTPDGSCLMTASEDKWLRFYSLPQDMDHELSHEAEESTCAMDPYSPFLRIFEGEIIYDYAWYPAMVATEPVSCCCASTSRAHPIHLWDCLTGALRATYRSYDNVDEITAALSVAFQQDGRKLYAGFDKTIRVFDTVRPGRDSQCVATFRKASDGQRGIISCFAFPPGSQSGFFVAGSYFGTVGIYGHDTCGLECLLEGHTGGVTQVQFSRDGNYLYSSARKDGSIHCWDVRFTQQVVYSMTRRTPDTQQRIQFDIEPCGRHLATGGQDGRVLVFDLTTGTLVHEFEAAADTVNGFMFHPSLPMAATASGHRKFVSSKTSPDTEGAVSPCSGARSWPLENALTMWGLDSQTLVVPAPQEGPTTPEVDARSG</sequence>
<dbReference type="Gene3D" id="2.130.10.10">
    <property type="entry name" value="YVTN repeat-like/Quinoprotein amine dehydrogenase"/>
    <property type="match status" value="2"/>
</dbReference>
<keyword evidence="1" id="KW-0853">WD repeat</keyword>
<comment type="caution">
    <text evidence="2">The sequence shown here is derived from an EMBL/GenBank/DDBJ whole genome shotgun (WGS) entry which is preliminary data.</text>
</comment>
<keyword evidence="3" id="KW-1185">Reference proteome</keyword>
<dbReference type="InterPro" id="IPR036322">
    <property type="entry name" value="WD40_repeat_dom_sf"/>
</dbReference>
<dbReference type="Pfam" id="PF00400">
    <property type="entry name" value="WD40"/>
    <property type="match status" value="3"/>
</dbReference>
<evidence type="ECO:0000313" key="2">
    <source>
        <dbReference type="EMBL" id="CAD7695840.1"/>
    </source>
</evidence>
<dbReference type="InterPro" id="IPR051150">
    <property type="entry name" value="SWT21/TCAB1_mRNA_Telomere"/>
</dbReference>
<dbReference type="InterPro" id="IPR015943">
    <property type="entry name" value="WD40/YVTN_repeat-like_dom_sf"/>
</dbReference>
<dbReference type="PANTHER" id="PTHR13211">
    <property type="entry name" value="TELOMERASE CAJAL BODY PROTEIN 1"/>
    <property type="match status" value="1"/>
</dbReference>
<organism evidence="2 3">
    <name type="scientific">Ostreobium quekettii</name>
    <dbReference type="NCBI Taxonomy" id="121088"/>
    <lineage>
        <taxon>Eukaryota</taxon>
        <taxon>Viridiplantae</taxon>
        <taxon>Chlorophyta</taxon>
        <taxon>core chlorophytes</taxon>
        <taxon>Ulvophyceae</taxon>
        <taxon>TCBD clade</taxon>
        <taxon>Bryopsidales</taxon>
        <taxon>Ostreobineae</taxon>
        <taxon>Ostreobiaceae</taxon>
        <taxon>Ostreobium</taxon>
    </lineage>
</organism>
<gene>
    <name evidence="2" type="ORF">OSTQU699_LOCUS1201</name>
</gene>
<evidence type="ECO:0000313" key="3">
    <source>
        <dbReference type="Proteomes" id="UP000708148"/>
    </source>
</evidence>
<evidence type="ECO:0000256" key="1">
    <source>
        <dbReference type="PROSITE-ProRule" id="PRU00221"/>
    </source>
</evidence>
<reference evidence="2" key="1">
    <citation type="submission" date="2020-12" db="EMBL/GenBank/DDBJ databases">
        <authorList>
            <person name="Iha C."/>
        </authorList>
    </citation>
    <scope>NUCLEOTIDE SEQUENCE</scope>
</reference>
<evidence type="ECO:0008006" key="4">
    <source>
        <dbReference type="Google" id="ProtNLM"/>
    </source>
</evidence>